<feature type="compositionally biased region" description="Low complexity" evidence="3">
    <location>
        <begin position="475"/>
        <end position="490"/>
    </location>
</feature>
<evidence type="ECO:0000256" key="3">
    <source>
        <dbReference type="SAM" id="MobiDB-lite"/>
    </source>
</evidence>
<feature type="region of interest" description="Disordered" evidence="3">
    <location>
        <begin position="307"/>
        <end position="400"/>
    </location>
</feature>
<feature type="compositionally biased region" description="Basic and acidic residues" evidence="3">
    <location>
        <begin position="961"/>
        <end position="973"/>
    </location>
</feature>
<dbReference type="InterPro" id="IPR011515">
    <property type="entry name" value="Shugoshin_C"/>
</dbReference>
<feature type="compositionally biased region" description="Polar residues" evidence="3">
    <location>
        <begin position="368"/>
        <end position="377"/>
    </location>
</feature>
<feature type="region of interest" description="Disordered" evidence="3">
    <location>
        <begin position="1285"/>
        <end position="1345"/>
    </location>
</feature>
<feature type="region of interest" description="Disordered" evidence="3">
    <location>
        <begin position="1080"/>
        <end position="1113"/>
    </location>
</feature>
<feature type="compositionally biased region" description="Basic and acidic residues" evidence="3">
    <location>
        <begin position="1336"/>
        <end position="1345"/>
    </location>
</feature>
<feature type="region of interest" description="Disordered" evidence="3">
    <location>
        <begin position="185"/>
        <end position="225"/>
    </location>
</feature>
<feature type="domain" description="Shugoshin C-terminal" evidence="4">
    <location>
        <begin position="1297"/>
        <end position="1320"/>
    </location>
</feature>
<accession>A0AAE1FTF1</accession>
<feature type="region of interest" description="Disordered" evidence="3">
    <location>
        <begin position="1127"/>
        <end position="1260"/>
    </location>
</feature>
<feature type="compositionally biased region" description="Polar residues" evidence="3">
    <location>
        <begin position="465"/>
        <end position="474"/>
    </location>
</feature>
<feature type="compositionally biased region" description="Basic residues" evidence="3">
    <location>
        <begin position="319"/>
        <end position="338"/>
    </location>
</feature>
<evidence type="ECO:0000259" key="4">
    <source>
        <dbReference type="Pfam" id="PF07557"/>
    </source>
</evidence>
<protein>
    <recommendedName>
        <fullName evidence="4">Shugoshin C-terminal domain-containing protein</fullName>
    </recommendedName>
</protein>
<feature type="compositionally biased region" description="Basic and acidic residues" evidence="3">
    <location>
        <begin position="31"/>
        <end position="40"/>
    </location>
</feature>
<dbReference type="EMBL" id="JAWQEG010001343">
    <property type="protein sequence ID" value="KAK3880227.1"/>
    <property type="molecule type" value="Genomic_DNA"/>
</dbReference>
<keyword evidence="6" id="KW-1185">Reference proteome</keyword>
<dbReference type="Proteomes" id="UP001286313">
    <property type="component" value="Unassembled WGS sequence"/>
</dbReference>
<dbReference type="GO" id="GO:0045132">
    <property type="term" value="P:meiotic chromosome segregation"/>
    <property type="evidence" value="ECO:0007669"/>
    <property type="project" value="InterPro"/>
</dbReference>
<evidence type="ECO:0000256" key="2">
    <source>
        <dbReference type="ARBA" id="ARBA00022829"/>
    </source>
</evidence>
<dbReference type="GO" id="GO:0000775">
    <property type="term" value="C:chromosome, centromeric region"/>
    <property type="evidence" value="ECO:0007669"/>
    <property type="project" value="InterPro"/>
</dbReference>
<keyword evidence="2" id="KW-0159">Chromosome partition</keyword>
<dbReference type="Pfam" id="PF07557">
    <property type="entry name" value="Shugoshin_C"/>
    <property type="match status" value="1"/>
</dbReference>
<feature type="compositionally biased region" description="Low complexity" evidence="3">
    <location>
        <begin position="378"/>
        <end position="387"/>
    </location>
</feature>
<feature type="region of interest" description="Disordered" evidence="3">
    <location>
        <begin position="31"/>
        <end position="54"/>
    </location>
</feature>
<feature type="region of interest" description="Disordered" evidence="3">
    <location>
        <begin position="440"/>
        <end position="573"/>
    </location>
</feature>
<evidence type="ECO:0000313" key="6">
    <source>
        <dbReference type="Proteomes" id="UP001286313"/>
    </source>
</evidence>
<feature type="region of interest" description="Disordered" evidence="3">
    <location>
        <begin position="585"/>
        <end position="668"/>
    </location>
</feature>
<feature type="compositionally biased region" description="Basic and acidic residues" evidence="3">
    <location>
        <begin position="1210"/>
        <end position="1239"/>
    </location>
</feature>
<sequence>MRNKSLKAVGNLRTDFIRQRRRRHFEAMDLLKQEKGKADGEMDSTQTEEEEKAKRKKIMKKLEKIKLQRSLSHCRFSPGNDVRAVFEMKIKKLKKNNRELAKALSDQKIETNQWYSETVRLKAELQEAQEKLLSYADDNFNNIVMREVQKQLMELGQPINAALSSAIENVVKGVESLTKAKQMASSISNGTNHTSWSSSMSNSLPRTSGSRLPLAPGSSNSSPQRAVLPMVSGHVLQPARVPIQKLNIAWQNKIRERSQDSKDKDMELSIIGEQSSMTPGSDVESSITQDSLADTDEASSFMEDVINDFSPQPEGQRSSRTKSGRLRKSVGRGLRRSCRSASRAGIATGDDSPPSCPPTPPAHDEPSHNMSSLALNVSSSSSSSSSSPSPPPPPTHASTLPVLHKPLVVQSPAIAPELPNSPPSVLPVSPYFPLHMPSPAVPSSSVASPPLPPAQPQSSSLSASHTDNSSSPKNQDSLDLLSLPSSQAPSPSAPPSKALVNEGSPKRTSLNQQTIQDEDPLEGPSWLYSNSKHQGRGRGRGRPKTSSQSIGGQGRGRGRGRGNYPPNNGPTWHLSVVNVADLSNDSDEDSIVSKTSGKKTAKGKSIEKEARNSNSPARELDRSYLSSPATMLARLEDLEAKGGRRSRTRSKGRSLRASERPTGRKAKSLQGIKIIKDEYDNSQTLKVGNRKGKKKVSLLSTELSPVSISVPEKYADYLITDKDLTLIHNCSMDITQPVSGQVIASAEEIKEPGGIYDPVKLESHEKNTQIEKKFFKGQQAKTPQITETTNTKVRTPFDLSLLDASVMPVQSYSSKRVTEKENQPPHVNKNNSDGEESPAMKRVSVVLEDCMKAITQVESESAKVNKAGSSTKSLKASGSVSKRGRRRKSSSGSPAVRKSVKSRTLTFATNSDSSQENSSDDDSTDMLYKPPSLSQIKKSTRSKKRSESLRKSQTRKSGKKRLSEDKSPEEPKKKTGRKVANRAAEKNATAIDNILCSISGDDQKQQKVIIKGCYVKISQVNTPTECDASSLSENRSTAAVKIEISEESHQPVNQVNQEMESADDENNEANNPVTTCEEITANGSSSPTETDIPVENVKDKQKEENPCEEGKIPENLAVVDEVKECLVRRPEEDAVKAPADDLGEEMPSQNLMNSEQHDGEDMSKKQETEERMKNKQHDTEKETKDIEQDTEERLRDKQQDADADIEDDKEGTIEDGRENKQEDREERSDIYMKKIEEKGTGGGNVCAVNEGSDWDTEKPVESLKRKTIAICYEENTMQMNLESNLQEEGEEQFEGQRRKRRAATKVTSFKEISLNRKMRKGKDNTVVLSSPQKTQKKNDRLSCNN</sequence>
<evidence type="ECO:0000313" key="5">
    <source>
        <dbReference type="EMBL" id="KAK3880227.1"/>
    </source>
</evidence>
<feature type="compositionally biased region" description="Basic residues" evidence="3">
    <location>
        <begin position="643"/>
        <end position="654"/>
    </location>
</feature>
<dbReference type="GO" id="GO:0005634">
    <property type="term" value="C:nucleus"/>
    <property type="evidence" value="ECO:0007669"/>
    <property type="project" value="InterPro"/>
</dbReference>
<feature type="compositionally biased region" description="Polar residues" evidence="3">
    <location>
        <begin position="185"/>
        <end position="194"/>
    </location>
</feature>
<comment type="similarity">
    <text evidence="1">Belongs to the shugoshin family.</text>
</comment>
<name>A0AAE1FTF1_PETCI</name>
<proteinExistence type="inferred from homology"/>
<feature type="compositionally biased region" description="Polar residues" evidence="3">
    <location>
        <begin position="309"/>
        <end position="318"/>
    </location>
</feature>
<feature type="compositionally biased region" description="Polar residues" evidence="3">
    <location>
        <begin position="867"/>
        <end position="876"/>
    </location>
</feature>
<feature type="region of interest" description="Disordered" evidence="3">
    <location>
        <begin position="812"/>
        <end position="839"/>
    </location>
</feature>
<evidence type="ECO:0000256" key="1">
    <source>
        <dbReference type="ARBA" id="ARBA00010845"/>
    </source>
</evidence>
<reference evidence="5" key="1">
    <citation type="submission" date="2023-10" db="EMBL/GenBank/DDBJ databases">
        <title>Genome assemblies of two species of porcelain crab, Petrolisthes cinctipes and Petrolisthes manimaculis (Anomura: Porcellanidae).</title>
        <authorList>
            <person name="Angst P."/>
        </authorList>
    </citation>
    <scope>NUCLEOTIDE SEQUENCE</scope>
    <source>
        <strain evidence="5">PB745_01</strain>
        <tissue evidence="5">Gill</tissue>
    </source>
</reference>
<feature type="compositionally biased region" description="Basic and acidic residues" evidence="3">
    <location>
        <begin position="1096"/>
        <end position="1112"/>
    </location>
</feature>
<organism evidence="5 6">
    <name type="scientific">Petrolisthes cinctipes</name>
    <name type="common">Flat porcelain crab</name>
    <dbReference type="NCBI Taxonomy" id="88211"/>
    <lineage>
        <taxon>Eukaryota</taxon>
        <taxon>Metazoa</taxon>
        <taxon>Ecdysozoa</taxon>
        <taxon>Arthropoda</taxon>
        <taxon>Crustacea</taxon>
        <taxon>Multicrustacea</taxon>
        <taxon>Malacostraca</taxon>
        <taxon>Eumalacostraca</taxon>
        <taxon>Eucarida</taxon>
        <taxon>Decapoda</taxon>
        <taxon>Pleocyemata</taxon>
        <taxon>Anomura</taxon>
        <taxon>Galatheoidea</taxon>
        <taxon>Porcellanidae</taxon>
        <taxon>Petrolisthes</taxon>
    </lineage>
</organism>
<feature type="compositionally biased region" description="Basic residues" evidence="3">
    <location>
        <begin position="533"/>
        <end position="543"/>
    </location>
</feature>
<feature type="compositionally biased region" description="Basic and acidic residues" evidence="3">
    <location>
        <begin position="1127"/>
        <end position="1139"/>
    </location>
</feature>
<gene>
    <name evidence="5" type="ORF">Pcinc_015267</name>
</gene>
<feature type="region of interest" description="Disordered" evidence="3">
    <location>
        <begin position="272"/>
        <end position="292"/>
    </location>
</feature>
<feature type="region of interest" description="Disordered" evidence="3">
    <location>
        <begin position="859"/>
        <end position="984"/>
    </location>
</feature>
<comment type="caution">
    <text evidence="5">The sequence shown here is derived from an EMBL/GenBank/DDBJ whole genome shotgun (WGS) entry which is preliminary data.</text>
</comment>
<feature type="compositionally biased region" description="Basic and acidic residues" evidence="3">
    <location>
        <begin position="1155"/>
        <end position="1200"/>
    </location>
</feature>
<feature type="compositionally biased region" description="Polar residues" evidence="3">
    <location>
        <begin position="506"/>
        <end position="515"/>
    </location>
</feature>